<dbReference type="Pfam" id="PF00004">
    <property type="entry name" value="AAA"/>
    <property type="match status" value="1"/>
</dbReference>
<sequence>MDRFLAGLSGPAAPKKLPNLLFYGPSGTGKTSLILALARQLFGDERGIGVIREKVKNFSKLAVSNGAEGASGSVSPPPYKLVILDEADSMTAPAQAALRRLMETDVKNTRFCLTCNYVTRIIGPITSRCAKFRFKPLDSEVARSRLRYIADAENIDVSDSALDHLLILCDGDLRQGITLLQSAFRFATPSSKEGSTKSVPITCADLDQVATAVPDRFETALISAVKKRDFDALQSTILELTREGLSVPQFLTQLQSRLMESTEFPDHSKQKILKVMAEIDLRIIQGAEEYIQLLHLGCQMVKSLA</sequence>
<keyword evidence="7" id="KW-1185">Reference proteome</keyword>
<dbReference type="Pfam" id="PF21960">
    <property type="entry name" value="RCF1-5-like_lid"/>
    <property type="match status" value="1"/>
</dbReference>
<dbReference type="SUPFAM" id="SSF48019">
    <property type="entry name" value="post-AAA+ oligomerization domain-like"/>
    <property type="match status" value="1"/>
</dbReference>
<proteinExistence type="inferred from homology"/>
<dbReference type="InterPro" id="IPR047854">
    <property type="entry name" value="RFC_lid"/>
</dbReference>
<protein>
    <submittedName>
        <fullName evidence="6">Replication factor C subunit 4</fullName>
    </submittedName>
</protein>
<name>A0ABR4QGX2_9CEST</name>
<keyword evidence="3" id="KW-0547">Nucleotide-binding</keyword>
<evidence type="ECO:0000313" key="6">
    <source>
        <dbReference type="EMBL" id="KAL5108655.1"/>
    </source>
</evidence>
<dbReference type="InterPro" id="IPR003959">
    <property type="entry name" value="ATPase_AAA_core"/>
</dbReference>
<evidence type="ECO:0000256" key="2">
    <source>
        <dbReference type="ARBA" id="ARBA00022705"/>
    </source>
</evidence>
<dbReference type="Gene3D" id="1.10.8.60">
    <property type="match status" value="1"/>
</dbReference>
<evidence type="ECO:0000259" key="5">
    <source>
        <dbReference type="SMART" id="SM00382"/>
    </source>
</evidence>
<dbReference type="InterPro" id="IPR013748">
    <property type="entry name" value="Rep_factorC_C"/>
</dbReference>
<dbReference type="Proteomes" id="UP001651158">
    <property type="component" value="Unassembled WGS sequence"/>
</dbReference>
<dbReference type="PANTHER" id="PTHR11669">
    <property type="entry name" value="REPLICATION FACTOR C / DNA POLYMERASE III GAMMA-TAU SUBUNIT"/>
    <property type="match status" value="1"/>
</dbReference>
<keyword evidence="2" id="KW-0235">DNA replication</keyword>
<gene>
    <name evidence="6" type="ORF">TcWFU_002899</name>
</gene>
<dbReference type="InterPro" id="IPR027417">
    <property type="entry name" value="P-loop_NTPase"/>
</dbReference>
<organism evidence="6 7">
    <name type="scientific">Taenia crassiceps</name>
    <dbReference type="NCBI Taxonomy" id="6207"/>
    <lineage>
        <taxon>Eukaryota</taxon>
        <taxon>Metazoa</taxon>
        <taxon>Spiralia</taxon>
        <taxon>Lophotrochozoa</taxon>
        <taxon>Platyhelminthes</taxon>
        <taxon>Cestoda</taxon>
        <taxon>Eucestoda</taxon>
        <taxon>Cyclophyllidea</taxon>
        <taxon>Taeniidae</taxon>
        <taxon>Taenia</taxon>
    </lineage>
</organism>
<dbReference type="Gene3D" id="1.20.272.10">
    <property type="match status" value="1"/>
</dbReference>
<accession>A0ABR4QGX2</accession>
<evidence type="ECO:0000256" key="1">
    <source>
        <dbReference type="ARBA" id="ARBA00005378"/>
    </source>
</evidence>
<dbReference type="EMBL" id="JAKROA010000003">
    <property type="protein sequence ID" value="KAL5108655.1"/>
    <property type="molecule type" value="Genomic_DNA"/>
</dbReference>
<dbReference type="SMART" id="SM00382">
    <property type="entry name" value="AAA"/>
    <property type="match status" value="1"/>
</dbReference>
<evidence type="ECO:0000256" key="4">
    <source>
        <dbReference type="ARBA" id="ARBA00022840"/>
    </source>
</evidence>
<dbReference type="Gene3D" id="3.40.50.300">
    <property type="entry name" value="P-loop containing nucleotide triphosphate hydrolases"/>
    <property type="match status" value="2"/>
</dbReference>
<dbReference type="SUPFAM" id="SSF52540">
    <property type="entry name" value="P-loop containing nucleoside triphosphate hydrolases"/>
    <property type="match status" value="1"/>
</dbReference>
<keyword evidence="4" id="KW-0067">ATP-binding</keyword>
<comment type="caution">
    <text evidence="6">The sequence shown here is derived from an EMBL/GenBank/DDBJ whole genome shotgun (WGS) entry which is preliminary data.</text>
</comment>
<dbReference type="InterPro" id="IPR003593">
    <property type="entry name" value="AAA+_ATPase"/>
</dbReference>
<evidence type="ECO:0000256" key="3">
    <source>
        <dbReference type="ARBA" id="ARBA00022741"/>
    </source>
</evidence>
<comment type="similarity">
    <text evidence="1">Belongs to the activator 1 small subunits family.</text>
</comment>
<dbReference type="CDD" id="cd00009">
    <property type="entry name" value="AAA"/>
    <property type="match status" value="1"/>
</dbReference>
<evidence type="ECO:0000313" key="7">
    <source>
        <dbReference type="Proteomes" id="UP001651158"/>
    </source>
</evidence>
<dbReference type="InterPro" id="IPR050238">
    <property type="entry name" value="DNA_Rep/Repair_Clamp_Loader"/>
</dbReference>
<dbReference type="PANTHER" id="PTHR11669:SF20">
    <property type="entry name" value="REPLICATION FACTOR C SUBUNIT 4"/>
    <property type="match status" value="1"/>
</dbReference>
<dbReference type="Pfam" id="PF08542">
    <property type="entry name" value="Rep_fac_C"/>
    <property type="match status" value="1"/>
</dbReference>
<dbReference type="InterPro" id="IPR008921">
    <property type="entry name" value="DNA_pol3_clamp-load_cplx_C"/>
</dbReference>
<reference evidence="6 7" key="1">
    <citation type="journal article" date="2022" name="Front. Cell. Infect. Microbiol.">
        <title>The Genomes of Two Strains of Taenia crassiceps the Animal Model for the Study of Human Cysticercosis.</title>
        <authorList>
            <person name="Bobes R.J."/>
            <person name="Estrada K."/>
            <person name="Rios-Valencia D.G."/>
            <person name="Calderon-Gallegos A."/>
            <person name="de la Torre P."/>
            <person name="Carrero J.C."/>
            <person name="Sanchez-Flores A."/>
            <person name="Laclette J.P."/>
        </authorList>
    </citation>
    <scope>NUCLEOTIDE SEQUENCE [LARGE SCALE GENOMIC DNA]</scope>
    <source>
        <strain evidence="6">WFUcys</strain>
    </source>
</reference>
<dbReference type="CDD" id="cd18140">
    <property type="entry name" value="HLD_clamp_RFC"/>
    <property type="match status" value="1"/>
</dbReference>
<feature type="domain" description="AAA+ ATPase" evidence="5">
    <location>
        <begin position="16"/>
        <end position="156"/>
    </location>
</feature>